<dbReference type="RefSeq" id="WP_238751004.1">
    <property type="nucleotide sequence ID" value="NZ_CAKLPZ010000002.1"/>
</dbReference>
<evidence type="ECO:0000256" key="3">
    <source>
        <dbReference type="ARBA" id="ARBA00022723"/>
    </source>
</evidence>
<name>A0ABM9B1T8_9BACT</name>
<dbReference type="Gene3D" id="3.90.79.10">
    <property type="entry name" value="Nucleoside Triphosphate Pyrophosphohydrolase"/>
    <property type="match status" value="1"/>
</dbReference>
<keyword evidence="5" id="KW-0460">Magnesium</keyword>
<dbReference type="CDD" id="cd03426">
    <property type="entry name" value="NUDIX_CoAse_Nudt7"/>
    <property type="match status" value="1"/>
</dbReference>
<comment type="caution">
    <text evidence="9">The sequence shown here is derived from an EMBL/GenBank/DDBJ whole genome shotgun (WGS) entry which is preliminary data.</text>
</comment>
<gene>
    <name evidence="9" type="primary">nudL</name>
    <name evidence="9" type="ORF">LEM8419_02049</name>
</gene>
<comment type="cofactor">
    <cofactor evidence="2">
        <name>Mg(2+)</name>
        <dbReference type="ChEBI" id="CHEBI:18420"/>
    </cofactor>
</comment>
<comment type="cofactor">
    <cofactor evidence="1">
        <name>Mn(2+)</name>
        <dbReference type="ChEBI" id="CHEBI:29035"/>
    </cofactor>
</comment>
<evidence type="ECO:0000256" key="5">
    <source>
        <dbReference type="ARBA" id="ARBA00022842"/>
    </source>
</evidence>
<evidence type="ECO:0000313" key="10">
    <source>
        <dbReference type="Proteomes" id="UP000837803"/>
    </source>
</evidence>
<keyword evidence="6" id="KW-0464">Manganese</keyword>
<dbReference type="Proteomes" id="UP000837803">
    <property type="component" value="Unassembled WGS sequence"/>
</dbReference>
<dbReference type="EMBL" id="CAKLPZ010000002">
    <property type="protein sequence ID" value="CAH1001116.1"/>
    <property type="molecule type" value="Genomic_DNA"/>
</dbReference>
<dbReference type="SUPFAM" id="SSF55811">
    <property type="entry name" value="Nudix"/>
    <property type="match status" value="1"/>
</dbReference>
<keyword evidence="10" id="KW-1185">Reference proteome</keyword>
<dbReference type="EC" id="3.6.1.-" evidence="9"/>
<evidence type="ECO:0000256" key="6">
    <source>
        <dbReference type="ARBA" id="ARBA00023211"/>
    </source>
</evidence>
<protein>
    <submittedName>
        <fullName evidence="9">Nudix hydrolase NudL</fullName>
        <ecNumber evidence="9">3.6.1.-</ecNumber>
    </submittedName>
</protein>
<evidence type="ECO:0000256" key="2">
    <source>
        <dbReference type="ARBA" id="ARBA00001946"/>
    </source>
</evidence>
<evidence type="ECO:0000256" key="4">
    <source>
        <dbReference type="ARBA" id="ARBA00022801"/>
    </source>
</evidence>
<dbReference type="InterPro" id="IPR015797">
    <property type="entry name" value="NUDIX_hydrolase-like_dom_sf"/>
</dbReference>
<dbReference type="InterPro" id="IPR045121">
    <property type="entry name" value="CoAse"/>
</dbReference>
<keyword evidence="4 9" id="KW-0378">Hydrolase</keyword>
<keyword evidence="3" id="KW-0479">Metal-binding</keyword>
<organism evidence="9 10">
    <name type="scientific">Neolewinella maritima</name>
    <dbReference type="NCBI Taxonomy" id="1383882"/>
    <lineage>
        <taxon>Bacteria</taxon>
        <taxon>Pseudomonadati</taxon>
        <taxon>Bacteroidota</taxon>
        <taxon>Saprospiria</taxon>
        <taxon>Saprospirales</taxon>
        <taxon>Lewinellaceae</taxon>
        <taxon>Neolewinella</taxon>
    </lineage>
</organism>
<evidence type="ECO:0000259" key="8">
    <source>
        <dbReference type="PROSITE" id="PS51462"/>
    </source>
</evidence>
<evidence type="ECO:0000313" key="9">
    <source>
        <dbReference type="EMBL" id="CAH1001116.1"/>
    </source>
</evidence>
<reference evidence="9" key="1">
    <citation type="submission" date="2021-12" db="EMBL/GenBank/DDBJ databases">
        <authorList>
            <person name="Rodrigo-Torres L."/>
            <person name="Arahal R. D."/>
            <person name="Lucena T."/>
        </authorList>
    </citation>
    <scope>NUCLEOTIDE SEQUENCE</scope>
    <source>
        <strain evidence="9">CECT 8419</strain>
    </source>
</reference>
<dbReference type="GO" id="GO:0016787">
    <property type="term" value="F:hydrolase activity"/>
    <property type="evidence" value="ECO:0007669"/>
    <property type="project" value="UniProtKB-KW"/>
</dbReference>
<proteinExistence type="predicted"/>
<evidence type="ECO:0000256" key="1">
    <source>
        <dbReference type="ARBA" id="ARBA00001936"/>
    </source>
</evidence>
<dbReference type="PROSITE" id="PS51462">
    <property type="entry name" value="NUDIX"/>
    <property type="match status" value="1"/>
</dbReference>
<dbReference type="PANTHER" id="PTHR12992">
    <property type="entry name" value="NUDIX HYDROLASE"/>
    <property type="match status" value="1"/>
</dbReference>
<dbReference type="Pfam" id="PF00293">
    <property type="entry name" value="NUDIX"/>
    <property type="match status" value="1"/>
</dbReference>
<dbReference type="InterPro" id="IPR000086">
    <property type="entry name" value="NUDIX_hydrolase_dom"/>
</dbReference>
<sequence>MTASAGGPDYLGRIRSRLQGGDLPGYAAQEVMGHSLRQEHSTAPPTARAASVLALIYPIRGVHHLLFIQRTSPPGDRHGGQISFPGGSADPGDQDAADTALREAAEEVGIDRQRVSLLGELTPLYIPVSNFLVNPFVGYLPEQPTFTLQESEVARVLELPLADFFAHDVIAQRDKTLYNGLVLKDVPHWMVAGEAIWGATAMMVGELVAIGR</sequence>
<dbReference type="PANTHER" id="PTHR12992:SF11">
    <property type="entry name" value="MITOCHONDRIAL COENZYME A DIPHOSPHATASE NUDT8"/>
    <property type="match status" value="1"/>
</dbReference>
<accession>A0ABM9B1T8</accession>
<evidence type="ECO:0000256" key="7">
    <source>
        <dbReference type="SAM" id="MobiDB-lite"/>
    </source>
</evidence>
<feature type="region of interest" description="Disordered" evidence="7">
    <location>
        <begin position="74"/>
        <end position="95"/>
    </location>
</feature>
<feature type="domain" description="Nudix hydrolase" evidence="8">
    <location>
        <begin position="45"/>
        <end position="181"/>
    </location>
</feature>